<reference evidence="1" key="1">
    <citation type="journal article" date="2023" name="Science">
        <title>Genome structures resolve the early diversification of teleost fishes.</title>
        <authorList>
            <person name="Parey E."/>
            <person name="Louis A."/>
            <person name="Montfort J."/>
            <person name="Bouchez O."/>
            <person name="Roques C."/>
            <person name="Iampietro C."/>
            <person name="Lluch J."/>
            <person name="Castinel A."/>
            <person name="Donnadieu C."/>
            <person name="Desvignes T."/>
            <person name="Floi Bucao C."/>
            <person name="Jouanno E."/>
            <person name="Wen M."/>
            <person name="Mejri S."/>
            <person name="Dirks R."/>
            <person name="Jansen H."/>
            <person name="Henkel C."/>
            <person name="Chen W.J."/>
            <person name="Zahm M."/>
            <person name="Cabau C."/>
            <person name="Klopp C."/>
            <person name="Thompson A.W."/>
            <person name="Robinson-Rechavi M."/>
            <person name="Braasch I."/>
            <person name="Lecointre G."/>
            <person name="Bobe J."/>
            <person name="Postlethwait J.H."/>
            <person name="Berthelot C."/>
            <person name="Roest Crollius H."/>
            <person name="Guiguen Y."/>
        </authorList>
    </citation>
    <scope>NUCLEOTIDE SEQUENCE</scope>
    <source>
        <strain evidence="1">WJC10195</strain>
    </source>
</reference>
<gene>
    <name evidence="1" type="ORF">SKAU_G00071990</name>
</gene>
<accession>A0A9Q1J9L8</accession>
<dbReference type="AlphaFoldDB" id="A0A9Q1J9L8"/>
<keyword evidence="2" id="KW-1185">Reference proteome</keyword>
<comment type="caution">
    <text evidence="1">The sequence shown here is derived from an EMBL/GenBank/DDBJ whole genome shotgun (WGS) entry which is preliminary data.</text>
</comment>
<proteinExistence type="predicted"/>
<organism evidence="1 2">
    <name type="scientific">Synaphobranchus kaupii</name>
    <name type="common">Kaup's arrowtooth eel</name>
    <dbReference type="NCBI Taxonomy" id="118154"/>
    <lineage>
        <taxon>Eukaryota</taxon>
        <taxon>Metazoa</taxon>
        <taxon>Chordata</taxon>
        <taxon>Craniata</taxon>
        <taxon>Vertebrata</taxon>
        <taxon>Euteleostomi</taxon>
        <taxon>Actinopterygii</taxon>
        <taxon>Neopterygii</taxon>
        <taxon>Teleostei</taxon>
        <taxon>Anguilliformes</taxon>
        <taxon>Synaphobranchidae</taxon>
        <taxon>Synaphobranchus</taxon>
    </lineage>
</organism>
<dbReference type="Proteomes" id="UP001152622">
    <property type="component" value="Chromosome 2"/>
</dbReference>
<protein>
    <submittedName>
        <fullName evidence="1">Uncharacterized protein</fullName>
    </submittedName>
</protein>
<dbReference type="EMBL" id="JAINUF010000002">
    <property type="protein sequence ID" value="KAJ8376619.1"/>
    <property type="molecule type" value="Genomic_DNA"/>
</dbReference>
<sequence length="177" mass="19811">MFYSPVCAVPLQGFTPVKKPELPMSQSLRGPELRSASLLSSRSRYNDSGIRPSVRREGPLLITIVSVKPQNDKYNHSRARSSEEPKLRPLATLELRAGRRERGLRKETLRPFLESLTCLVGDTAACAVRLCQRAPLVAGIRPREPRRPDASRRRVRERNGDAYRESAVTFIACGKSA</sequence>
<evidence type="ECO:0000313" key="1">
    <source>
        <dbReference type="EMBL" id="KAJ8376619.1"/>
    </source>
</evidence>
<name>A0A9Q1J9L8_SYNKA</name>
<evidence type="ECO:0000313" key="2">
    <source>
        <dbReference type="Proteomes" id="UP001152622"/>
    </source>
</evidence>